<keyword evidence="4" id="KW-1185">Reference proteome</keyword>
<dbReference type="GO" id="GO:0005524">
    <property type="term" value="F:ATP binding"/>
    <property type="evidence" value="ECO:0007669"/>
    <property type="project" value="UniProtKB-UniRule"/>
</dbReference>
<reference evidence="3" key="1">
    <citation type="submission" date="2021-01" db="EMBL/GenBank/DDBJ databases">
        <title>Whole genome shotgun sequence of Actinocatenispora rupis NBRC 107355.</title>
        <authorList>
            <person name="Komaki H."/>
            <person name="Tamura T."/>
        </authorList>
    </citation>
    <scope>NUCLEOTIDE SEQUENCE</scope>
    <source>
        <strain evidence="3">NBRC 107355</strain>
    </source>
</reference>
<dbReference type="InterPro" id="IPR013651">
    <property type="entry name" value="ATP-grasp_RimK-type"/>
</dbReference>
<dbReference type="Proteomes" id="UP000612808">
    <property type="component" value="Unassembled WGS sequence"/>
</dbReference>
<name>A0A8J3IVI1_9ACTN</name>
<keyword evidence="1" id="KW-0067">ATP-binding</keyword>
<dbReference type="GO" id="GO:0005737">
    <property type="term" value="C:cytoplasm"/>
    <property type="evidence" value="ECO:0007669"/>
    <property type="project" value="TreeGrafter"/>
</dbReference>
<organism evidence="3 4">
    <name type="scientific">Actinocatenispora rupis</name>
    <dbReference type="NCBI Taxonomy" id="519421"/>
    <lineage>
        <taxon>Bacteria</taxon>
        <taxon>Bacillati</taxon>
        <taxon>Actinomycetota</taxon>
        <taxon>Actinomycetes</taxon>
        <taxon>Micromonosporales</taxon>
        <taxon>Micromonosporaceae</taxon>
        <taxon>Actinocatenispora</taxon>
    </lineage>
</organism>
<dbReference type="Pfam" id="PF08443">
    <property type="entry name" value="RimK"/>
    <property type="match status" value="1"/>
</dbReference>
<dbReference type="AlphaFoldDB" id="A0A8J3IVI1"/>
<evidence type="ECO:0000259" key="2">
    <source>
        <dbReference type="PROSITE" id="PS50975"/>
    </source>
</evidence>
<evidence type="ECO:0000256" key="1">
    <source>
        <dbReference type="PROSITE-ProRule" id="PRU00409"/>
    </source>
</evidence>
<dbReference type="Gene3D" id="3.30.470.20">
    <property type="entry name" value="ATP-grasp fold, B domain"/>
    <property type="match status" value="1"/>
</dbReference>
<dbReference type="SUPFAM" id="SSF56059">
    <property type="entry name" value="Glutathione synthetase ATP-binding domain-like"/>
    <property type="match status" value="1"/>
</dbReference>
<gene>
    <name evidence="3" type="ORF">Aru02nite_16100</name>
</gene>
<dbReference type="GO" id="GO:0018169">
    <property type="term" value="F:ribosomal S6-glutamic acid ligase activity"/>
    <property type="evidence" value="ECO:0007669"/>
    <property type="project" value="TreeGrafter"/>
</dbReference>
<dbReference type="Gene3D" id="3.30.1490.20">
    <property type="entry name" value="ATP-grasp fold, A domain"/>
    <property type="match status" value="1"/>
</dbReference>
<dbReference type="PROSITE" id="PS50975">
    <property type="entry name" value="ATP_GRASP"/>
    <property type="match status" value="1"/>
</dbReference>
<dbReference type="GO" id="GO:0046872">
    <property type="term" value="F:metal ion binding"/>
    <property type="evidence" value="ECO:0007669"/>
    <property type="project" value="InterPro"/>
</dbReference>
<evidence type="ECO:0000313" key="4">
    <source>
        <dbReference type="Proteomes" id="UP000612808"/>
    </source>
</evidence>
<comment type="caution">
    <text evidence="3">The sequence shown here is derived from an EMBL/GenBank/DDBJ whole genome shotgun (WGS) entry which is preliminary data.</text>
</comment>
<dbReference type="EMBL" id="BOMB01000009">
    <property type="protein sequence ID" value="GID10721.1"/>
    <property type="molecule type" value="Genomic_DNA"/>
</dbReference>
<accession>A0A8J3IVI1</accession>
<dbReference type="RefSeq" id="WP_203656179.1">
    <property type="nucleotide sequence ID" value="NZ_BAAAZM010000003.1"/>
</dbReference>
<dbReference type="PANTHER" id="PTHR21621">
    <property type="entry name" value="RIBOSOMAL PROTEIN S6 MODIFICATION PROTEIN"/>
    <property type="match status" value="1"/>
</dbReference>
<proteinExistence type="predicted"/>
<evidence type="ECO:0000313" key="3">
    <source>
        <dbReference type="EMBL" id="GID10721.1"/>
    </source>
</evidence>
<sequence length="246" mass="26076">MAGRRFVRQVTDAARDLGLGLRWLSGYWIAQLDAADATRHVCGYTFPLNSSAAAHLARDKAATHAVLDAAGVPSVPHHVVDSPDTVLRHGFPAVLKPCQGYGGRGLVRVAGAADVPAALAGYADHPETVAVAPWLDITAEYRVVVLDGDALLAYRKDRAGDGWQHNLTHGARPRLVPAAGDRAVLAADAMRALGLRFASVDLVDVGGDLLVLEVNSAVTLERFSAYGPDHDRLAAGTYRTALARCF</sequence>
<feature type="domain" description="ATP-grasp" evidence="2">
    <location>
        <begin position="64"/>
        <end position="243"/>
    </location>
</feature>
<dbReference type="PANTHER" id="PTHR21621:SF0">
    <property type="entry name" value="BETA-CITRYLGLUTAMATE SYNTHASE B-RELATED"/>
    <property type="match status" value="1"/>
</dbReference>
<dbReference type="GO" id="GO:0009432">
    <property type="term" value="P:SOS response"/>
    <property type="evidence" value="ECO:0007669"/>
    <property type="project" value="TreeGrafter"/>
</dbReference>
<keyword evidence="1" id="KW-0547">Nucleotide-binding</keyword>
<protein>
    <submittedName>
        <fullName evidence="3">RimK family alpha-L-glutamate ligase</fullName>
    </submittedName>
</protein>
<dbReference type="InterPro" id="IPR011761">
    <property type="entry name" value="ATP-grasp"/>
</dbReference>
<dbReference type="InterPro" id="IPR013815">
    <property type="entry name" value="ATP_grasp_subdomain_1"/>
</dbReference>
<keyword evidence="3" id="KW-0436">Ligase</keyword>